<accession>A0A0J6Y4R8</accession>
<evidence type="ECO:0008006" key="4">
    <source>
        <dbReference type="Google" id="ProtNLM"/>
    </source>
</evidence>
<sequence>MPSASLFCVIIYLSLMSVSPTVTQSLSQFLTVRFWEAVVQRQFDCVYLIASYSSGFTPPAVARSAAKKRDRLDLLTLIGRRGQYPSSLHGQVYGTSSDLHALGLRSLLSRPTLHNRLEDSMSDVLRLPHSVPTYAHTFSIQKSRTSAGFRAPEKNAS</sequence>
<evidence type="ECO:0000256" key="1">
    <source>
        <dbReference type="SAM" id="SignalP"/>
    </source>
</evidence>
<evidence type="ECO:0000313" key="3">
    <source>
        <dbReference type="Proteomes" id="UP000054565"/>
    </source>
</evidence>
<keyword evidence="1" id="KW-0732">Signal</keyword>
<feature type="chain" id="PRO_5005284708" description="Secreted protein" evidence="1">
    <location>
        <begin position="24"/>
        <end position="157"/>
    </location>
</feature>
<dbReference type="Proteomes" id="UP000054565">
    <property type="component" value="Unassembled WGS sequence"/>
</dbReference>
<gene>
    <name evidence="2" type="ORF">CIRG_02138</name>
</gene>
<feature type="signal peptide" evidence="1">
    <location>
        <begin position="1"/>
        <end position="23"/>
    </location>
</feature>
<reference evidence="3" key="1">
    <citation type="journal article" date="2010" name="Genome Res.">
        <title>Population genomic sequencing of Coccidioides fungi reveals recent hybridization and transposon control.</title>
        <authorList>
            <person name="Neafsey D.E."/>
            <person name="Barker B.M."/>
            <person name="Sharpton T.J."/>
            <person name="Stajich J.E."/>
            <person name="Park D.J."/>
            <person name="Whiston E."/>
            <person name="Hung C.-Y."/>
            <person name="McMahan C."/>
            <person name="White J."/>
            <person name="Sykes S."/>
            <person name="Heiman D."/>
            <person name="Young S."/>
            <person name="Zeng Q."/>
            <person name="Abouelleil A."/>
            <person name="Aftuck L."/>
            <person name="Bessette D."/>
            <person name="Brown A."/>
            <person name="FitzGerald M."/>
            <person name="Lui A."/>
            <person name="Macdonald J.P."/>
            <person name="Priest M."/>
            <person name="Orbach M.J."/>
            <person name="Galgiani J.N."/>
            <person name="Kirkland T.N."/>
            <person name="Cole G.T."/>
            <person name="Birren B.W."/>
            <person name="Henn M.R."/>
            <person name="Taylor J.W."/>
            <person name="Rounsley S.D."/>
        </authorList>
    </citation>
    <scope>NUCLEOTIDE SEQUENCE [LARGE SCALE GENOMIC DNA]</scope>
    <source>
        <strain evidence="3">RMSCC 2394</strain>
    </source>
</reference>
<dbReference type="AlphaFoldDB" id="A0A0J6Y4R8"/>
<dbReference type="EMBL" id="DS028093">
    <property type="protein sequence ID" value="KMP01999.1"/>
    <property type="molecule type" value="Genomic_DNA"/>
</dbReference>
<name>A0A0J6Y4R8_COCIT</name>
<protein>
    <recommendedName>
        <fullName evidence="4">Secreted protein</fullName>
    </recommendedName>
</protein>
<organism evidence="2 3">
    <name type="scientific">Coccidioides immitis RMSCC 2394</name>
    <dbReference type="NCBI Taxonomy" id="404692"/>
    <lineage>
        <taxon>Eukaryota</taxon>
        <taxon>Fungi</taxon>
        <taxon>Dikarya</taxon>
        <taxon>Ascomycota</taxon>
        <taxon>Pezizomycotina</taxon>
        <taxon>Eurotiomycetes</taxon>
        <taxon>Eurotiomycetidae</taxon>
        <taxon>Onygenales</taxon>
        <taxon>Onygenaceae</taxon>
        <taxon>Coccidioides</taxon>
    </lineage>
</organism>
<proteinExistence type="predicted"/>
<evidence type="ECO:0000313" key="2">
    <source>
        <dbReference type="EMBL" id="KMP01999.1"/>
    </source>
</evidence>